<dbReference type="Gene3D" id="3.40.50.620">
    <property type="entry name" value="HUPs"/>
    <property type="match status" value="1"/>
</dbReference>
<dbReference type="Gene3D" id="3.30.1300.10">
    <property type="entry name" value="Pantoate-beta-alanine ligase, C-terminal domain"/>
    <property type="match status" value="1"/>
</dbReference>
<keyword evidence="8" id="KW-0963">Cytoplasm</keyword>
<comment type="subunit">
    <text evidence="8">Homodimer.</text>
</comment>
<keyword evidence="10" id="KW-1185">Reference proteome</keyword>
<accession>G8TZM0</accession>
<sequence length="281" mass="31021">MNVIQKIEPLRTRLKSQKLAGETLALVPTMGALHEGHLALVRRARDVADRVVVSIFVNPLQFGPQEDFARYPRDLAHDVQLLADLGVDTVFAPTVEDMYPLGNSWTRVEVTTMSTVLCGRTRPTHFAGVTTVVSKLFNLVQPDFAVFGEKDWQQLSIIRRMVADLNFPVTIIGVPTVREADGLAKSSRNQYLSPEDRLRAPALYRGLQQAQSLYQAGERQVEALIQAARGIMEEAGIDPEYLEIVDPVTLEPMPTPLDRPARMATAARVGGARLIDNIGLG</sequence>
<keyword evidence="3 8" id="KW-0436">Ligase</keyword>
<dbReference type="PANTHER" id="PTHR21299">
    <property type="entry name" value="CYTIDYLATE KINASE/PANTOATE-BETA-ALANINE LIGASE"/>
    <property type="match status" value="1"/>
</dbReference>
<dbReference type="Pfam" id="PF02569">
    <property type="entry name" value="Pantoate_ligase"/>
    <property type="match status" value="1"/>
</dbReference>
<comment type="subcellular location">
    <subcellularLocation>
        <location evidence="8">Cytoplasm</location>
    </subcellularLocation>
</comment>
<dbReference type="EC" id="6.3.2.1" evidence="8"/>
<comment type="pathway">
    <text evidence="1 8">Cofactor biosynthesis; (R)-pantothenate biosynthesis; (R)-pantothenate from (R)-pantoate and beta-alanine: step 1/1.</text>
</comment>
<reference evidence="9 10" key="2">
    <citation type="journal article" date="2012" name="Stand. Genomic Sci.">
        <title>Complete genome sequence of the moderately thermophilic mineral-sulfide-oxidizing firmicute Sulfobacillus acidophilus type strain (NAL(T)).</title>
        <authorList>
            <person name="Anderson I."/>
            <person name="Chertkov O."/>
            <person name="Chen A."/>
            <person name="Saunders E."/>
            <person name="Lapidus A."/>
            <person name="Nolan M."/>
            <person name="Lucas S."/>
            <person name="Hammon N."/>
            <person name="Deshpande S."/>
            <person name="Cheng J.F."/>
            <person name="Han C."/>
            <person name="Tapia R."/>
            <person name="Goodwin L.A."/>
            <person name="Pitluck S."/>
            <person name="Liolios K."/>
            <person name="Pagani I."/>
            <person name="Ivanova N."/>
            <person name="Mikhailova N."/>
            <person name="Pati A."/>
            <person name="Palaniappan K."/>
            <person name="Land M."/>
            <person name="Pan C."/>
            <person name="Rohde M."/>
            <person name="Pukall R."/>
            <person name="Goker M."/>
            <person name="Detter J.C."/>
            <person name="Woyke T."/>
            <person name="Bristow J."/>
            <person name="Eisen J.A."/>
            <person name="Markowitz V."/>
            <person name="Hugenholtz P."/>
            <person name="Kyrpides N.C."/>
            <person name="Klenk H.P."/>
            <person name="Mavromatis K."/>
        </authorList>
    </citation>
    <scope>NUCLEOTIDE SEQUENCE [LARGE SCALE GENOMIC DNA]</scope>
    <source>
        <strain evidence="10">ATCC 700253 / DSM 10332 / NAL</strain>
    </source>
</reference>
<feature type="binding site" evidence="8">
    <location>
        <position position="61"/>
    </location>
    <ligand>
        <name>(R)-pantoate</name>
        <dbReference type="ChEBI" id="CHEBI:15980"/>
    </ligand>
</feature>
<proteinExistence type="inferred from homology"/>
<dbReference type="NCBIfam" id="TIGR00125">
    <property type="entry name" value="cyt_tran_rel"/>
    <property type="match status" value="1"/>
</dbReference>
<dbReference type="UniPathway" id="UPA00028">
    <property type="reaction ID" value="UER00005"/>
</dbReference>
<dbReference type="PANTHER" id="PTHR21299:SF1">
    <property type="entry name" value="PANTOATE--BETA-ALANINE LIGASE"/>
    <property type="match status" value="1"/>
</dbReference>
<dbReference type="STRING" id="679936.Sulac_1767"/>
<evidence type="ECO:0000256" key="6">
    <source>
        <dbReference type="ARBA" id="ARBA00022840"/>
    </source>
</evidence>
<evidence type="ECO:0000256" key="8">
    <source>
        <dbReference type="HAMAP-Rule" id="MF_00158"/>
    </source>
</evidence>
<dbReference type="EMBL" id="CP003179">
    <property type="protein sequence ID" value="AEW05260.1"/>
    <property type="molecule type" value="Genomic_DNA"/>
</dbReference>
<feature type="binding site" evidence="8">
    <location>
        <begin position="30"/>
        <end position="37"/>
    </location>
    <ligand>
        <name>ATP</name>
        <dbReference type="ChEBI" id="CHEBI:30616"/>
    </ligand>
</feature>
<name>G8TZM0_SULAD</name>
<dbReference type="GO" id="GO:0005524">
    <property type="term" value="F:ATP binding"/>
    <property type="evidence" value="ECO:0007669"/>
    <property type="project" value="UniProtKB-KW"/>
</dbReference>
<evidence type="ECO:0000256" key="7">
    <source>
        <dbReference type="ARBA" id="ARBA00048258"/>
    </source>
</evidence>
<dbReference type="NCBIfam" id="TIGR00018">
    <property type="entry name" value="panC"/>
    <property type="match status" value="1"/>
</dbReference>
<feature type="binding site" evidence="8">
    <location>
        <position position="61"/>
    </location>
    <ligand>
        <name>beta-alanine</name>
        <dbReference type="ChEBI" id="CHEBI:57966"/>
    </ligand>
</feature>
<comment type="miscellaneous">
    <text evidence="8">The reaction proceeds by a bi uni uni bi ping pong mechanism.</text>
</comment>
<feature type="active site" description="Proton donor" evidence="8">
    <location>
        <position position="37"/>
    </location>
</feature>
<feature type="binding site" evidence="8">
    <location>
        <position position="177"/>
    </location>
    <ligand>
        <name>ATP</name>
        <dbReference type="ChEBI" id="CHEBI:30616"/>
    </ligand>
</feature>
<dbReference type="PATRIC" id="fig|679936.5.peg.1832"/>
<keyword evidence="4 8" id="KW-0566">Pantothenate biosynthesis</keyword>
<dbReference type="InterPro" id="IPR014729">
    <property type="entry name" value="Rossmann-like_a/b/a_fold"/>
</dbReference>
<dbReference type="GO" id="GO:0004592">
    <property type="term" value="F:pantoate-beta-alanine ligase activity"/>
    <property type="evidence" value="ECO:0007669"/>
    <property type="project" value="UniProtKB-UniRule"/>
</dbReference>
<dbReference type="InterPro" id="IPR003721">
    <property type="entry name" value="Pantoate_ligase"/>
</dbReference>
<dbReference type="SUPFAM" id="SSF52374">
    <property type="entry name" value="Nucleotidylyl transferase"/>
    <property type="match status" value="1"/>
</dbReference>
<comment type="similarity">
    <text evidence="2 8">Belongs to the pantothenate synthetase family.</text>
</comment>
<dbReference type="InterPro" id="IPR004821">
    <property type="entry name" value="Cyt_trans-like"/>
</dbReference>
<dbReference type="KEGG" id="sap:Sulac_1767"/>
<keyword evidence="5 8" id="KW-0547">Nucleotide-binding</keyword>
<evidence type="ECO:0000256" key="4">
    <source>
        <dbReference type="ARBA" id="ARBA00022655"/>
    </source>
</evidence>
<dbReference type="HAMAP" id="MF_00158">
    <property type="entry name" value="PanC"/>
    <property type="match status" value="1"/>
</dbReference>
<dbReference type="CDD" id="cd00560">
    <property type="entry name" value="PanC"/>
    <property type="match status" value="1"/>
</dbReference>
<feature type="binding site" evidence="8">
    <location>
        <begin position="185"/>
        <end position="188"/>
    </location>
    <ligand>
        <name>ATP</name>
        <dbReference type="ChEBI" id="CHEBI:30616"/>
    </ligand>
</feature>
<evidence type="ECO:0000256" key="5">
    <source>
        <dbReference type="ARBA" id="ARBA00022741"/>
    </source>
</evidence>
<dbReference type="GO" id="GO:0005829">
    <property type="term" value="C:cytosol"/>
    <property type="evidence" value="ECO:0007669"/>
    <property type="project" value="TreeGrafter"/>
</dbReference>
<keyword evidence="6 8" id="KW-0067">ATP-binding</keyword>
<evidence type="ECO:0000256" key="2">
    <source>
        <dbReference type="ARBA" id="ARBA00009256"/>
    </source>
</evidence>
<comment type="function">
    <text evidence="8">Catalyzes the condensation of pantoate with beta-alanine in an ATP-dependent reaction via a pantoyl-adenylate intermediate.</text>
</comment>
<protein>
    <recommendedName>
        <fullName evidence="8">Pantothenate synthetase</fullName>
        <shortName evidence="8">PS</shortName>
        <ecNumber evidence="8">6.3.2.1</ecNumber>
    </recommendedName>
    <alternativeName>
        <fullName evidence="8">Pantoate--beta-alanine ligase</fullName>
    </alternativeName>
    <alternativeName>
        <fullName evidence="8">Pantoate-activating enzyme</fullName>
    </alternativeName>
</protein>
<dbReference type="HOGENOM" id="CLU_047148_0_0_9"/>
<dbReference type="GO" id="GO:0015940">
    <property type="term" value="P:pantothenate biosynthetic process"/>
    <property type="evidence" value="ECO:0007669"/>
    <property type="project" value="UniProtKB-UniRule"/>
</dbReference>
<evidence type="ECO:0000313" key="10">
    <source>
        <dbReference type="Proteomes" id="UP000005439"/>
    </source>
</evidence>
<feature type="binding site" evidence="8">
    <location>
        <position position="154"/>
    </location>
    <ligand>
        <name>(R)-pantoate</name>
        <dbReference type="ChEBI" id="CHEBI:15980"/>
    </ligand>
</feature>
<reference evidence="10" key="1">
    <citation type="submission" date="2011-12" db="EMBL/GenBank/DDBJ databases">
        <title>The complete genome of chromosome of Sulfobacillus acidophilus DSM 10332.</title>
        <authorList>
            <person name="Lucas S."/>
            <person name="Han J."/>
            <person name="Lapidus A."/>
            <person name="Bruce D."/>
            <person name="Goodwin L."/>
            <person name="Pitluck S."/>
            <person name="Peters L."/>
            <person name="Kyrpides N."/>
            <person name="Mavromatis K."/>
            <person name="Ivanova N."/>
            <person name="Mikhailova N."/>
            <person name="Chertkov O."/>
            <person name="Saunders E."/>
            <person name="Detter J.C."/>
            <person name="Tapia R."/>
            <person name="Han C."/>
            <person name="Land M."/>
            <person name="Hauser L."/>
            <person name="Markowitz V."/>
            <person name="Cheng J.-F."/>
            <person name="Hugenholtz P."/>
            <person name="Woyke T."/>
            <person name="Wu D."/>
            <person name="Pukall R."/>
            <person name="Gehrich-Schroeter G."/>
            <person name="Schneider S."/>
            <person name="Klenk H.-P."/>
            <person name="Eisen J.A."/>
        </authorList>
    </citation>
    <scope>NUCLEOTIDE SEQUENCE [LARGE SCALE GENOMIC DNA]</scope>
    <source>
        <strain evidence="10">ATCC 700253 / DSM 10332 / NAL</strain>
    </source>
</reference>
<organism evidence="9 10">
    <name type="scientific">Sulfobacillus acidophilus (strain ATCC 700253 / DSM 10332 / NAL)</name>
    <dbReference type="NCBI Taxonomy" id="679936"/>
    <lineage>
        <taxon>Bacteria</taxon>
        <taxon>Bacillati</taxon>
        <taxon>Bacillota</taxon>
        <taxon>Clostridia</taxon>
        <taxon>Eubacteriales</taxon>
        <taxon>Clostridiales Family XVII. Incertae Sedis</taxon>
        <taxon>Sulfobacillus</taxon>
    </lineage>
</organism>
<evidence type="ECO:0000256" key="3">
    <source>
        <dbReference type="ARBA" id="ARBA00022598"/>
    </source>
</evidence>
<dbReference type="InterPro" id="IPR042176">
    <property type="entry name" value="Pantoate_ligase_C"/>
</dbReference>
<feature type="binding site" evidence="8">
    <location>
        <begin position="148"/>
        <end position="151"/>
    </location>
    <ligand>
        <name>ATP</name>
        <dbReference type="ChEBI" id="CHEBI:30616"/>
    </ligand>
</feature>
<comment type="catalytic activity">
    <reaction evidence="7 8">
        <text>(R)-pantoate + beta-alanine + ATP = (R)-pantothenate + AMP + diphosphate + H(+)</text>
        <dbReference type="Rhea" id="RHEA:10912"/>
        <dbReference type="ChEBI" id="CHEBI:15378"/>
        <dbReference type="ChEBI" id="CHEBI:15980"/>
        <dbReference type="ChEBI" id="CHEBI:29032"/>
        <dbReference type="ChEBI" id="CHEBI:30616"/>
        <dbReference type="ChEBI" id="CHEBI:33019"/>
        <dbReference type="ChEBI" id="CHEBI:57966"/>
        <dbReference type="ChEBI" id="CHEBI:456215"/>
        <dbReference type="EC" id="6.3.2.1"/>
    </reaction>
</comment>
<dbReference type="Proteomes" id="UP000005439">
    <property type="component" value="Chromosome"/>
</dbReference>
<gene>
    <name evidence="8" type="primary">panC</name>
    <name evidence="9" type="ordered locus">Sulac_1767</name>
</gene>
<evidence type="ECO:0000256" key="1">
    <source>
        <dbReference type="ARBA" id="ARBA00004990"/>
    </source>
</evidence>
<dbReference type="AlphaFoldDB" id="G8TZM0"/>
<dbReference type="FunFam" id="3.40.50.620:FF:000013">
    <property type="entry name" value="Pantothenate synthetase"/>
    <property type="match status" value="1"/>
</dbReference>
<evidence type="ECO:0000313" key="9">
    <source>
        <dbReference type="EMBL" id="AEW05260.1"/>
    </source>
</evidence>